<evidence type="ECO:0000313" key="5">
    <source>
        <dbReference type="EMBL" id="PKU24855.1"/>
    </source>
</evidence>
<evidence type="ECO:0000256" key="1">
    <source>
        <dbReference type="ARBA" id="ARBA00022723"/>
    </source>
</evidence>
<dbReference type="GO" id="GO:0046872">
    <property type="term" value="F:metal ion binding"/>
    <property type="evidence" value="ECO:0007669"/>
    <property type="project" value="UniProtKB-KW"/>
</dbReference>
<dbReference type="EMBL" id="PIUM01000008">
    <property type="protein sequence ID" value="PKU24855.1"/>
    <property type="molecule type" value="Genomic_DNA"/>
</dbReference>
<reference evidence="6" key="1">
    <citation type="submission" date="2017-12" db="EMBL/GenBank/DDBJ databases">
        <title>Draft genome sequence of Telmatospirillum siberiense 26-4b1T, an acidotolerant peatland alphaproteobacterium potentially involved in sulfur cycling.</title>
        <authorList>
            <person name="Hausmann B."/>
            <person name="Pjevac P."/>
            <person name="Schreck K."/>
            <person name="Herbold C.W."/>
            <person name="Daims H."/>
            <person name="Wagner M."/>
            <person name="Pester M."/>
            <person name="Loy A."/>
        </authorList>
    </citation>
    <scope>NUCLEOTIDE SEQUENCE [LARGE SCALE GENOMIC DNA]</scope>
    <source>
        <strain evidence="6">26-4b1</strain>
    </source>
</reference>
<sequence>MVPSVVATACTRCGRCIDVCPNQVFAFGLKCRRADTSREKECAL</sequence>
<dbReference type="Gene3D" id="3.30.70.20">
    <property type="match status" value="1"/>
</dbReference>
<dbReference type="PROSITE" id="PS00198">
    <property type="entry name" value="4FE4S_FER_1"/>
    <property type="match status" value="1"/>
</dbReference>
<evidence type="ECO:0000313" key="6">
    <source>
        <dbReference type="Proteomes" id="UP000233293"/>
    </source>
</evidence>
<accession>A0A2N3PWV0</accession>
<proteinExistence type="predicted"/>
<keyword evidence="1" id="KW-0479">Metal-binding</keyword>
<feature type="domain" description="4Fe-4S ferredoxin-type" evidence="4">
    <location>
        <begin position="1"/>
        <end position="30"/>
    </location>
</feature>
<dbReference type="Pfam" id="PF12837">
    <property type="entry name" value="Fer4_6"/>
    <property type="match status" value="1"/>
</dbReference>
<evidence type="ECO:0000259" key="4">
    <source>
        <dbReference type="PROSITE" id="PS51379"/>
    </source>
</evidence>
<keyword evidence="2" id="KW-0408">Iron</keyword>
<dbReference type="OrthoDB" id="9806398at2"/>
<keyword evidence="6" id="KW-1185">Reference proteome</keyword>
<keyword evidence="3" id="KW-0411">Iron-sulfur</keyword>
<dbReference type="RefSeq" id="WP_101250398.1">
    <property type="nucleotide sequence ID" value="NZ_PIUM01000008.1"/>
</dbReference>
<evidence type="ECO:0000256" key="2">
    <source>
        <dbReference type="ARBA" id="ARBA00023004"/>
    </source>
</evidence>
<dbReference type="AlphaFoldDB" id="A0A2N3PWV0"/>
<comment type="caution">
    <text evidence="5">The sequence shown here is derived from an EMBL/GenBank/DDBJ whole genome shotgun (WGS) entry which is preliminary data.</text>
</comment>
<gene>
    <name evidence="5" type="ORF">CWS72_09765</name>
</gene>
<evidence type="ECO:0000256" key="3">
    <source>
        <dbReference type="ARBA" id="ARBA00023014"/>
    </source>
</evidence>
<dbReference type="InterPro" id="IPR017900">
    <property type="entry name" value="4Fe4S_Fe_S_CS"/>
</dbReference>
<dbReference type="GO" id="GO:0051536">
    <property type="term" value="F:iron-sulfur cluster binding"/>
    <property type="evidence" value="ECO:0007669"/>
    <property type="project" value="UniProtKB-KW"/>
</dbReference>
<dbReference type="InterPro" id="IPR017896">
    <property type="entry name" value="4Fe4S_Fe-S-bd"/>
</dbReference>
<organism evidence="5 6">
    <name type="scientific">Telmatospirillum siberiense</name>
    <dbReference type="NCBI Taxonomy" id="382514"/>
    <lineage>
        <taxon>Bacteria</taxon>
        <taxon>Pseudomonadati</taxon>
        <taxon>Pseudomonadota</taxon>
        <taxon>Alphaproteobacteria</taxon>
        <taxon>Rhodospirillales</taxon>
        <taxon>Rhodospirillaceae</taxon>
        <taxon>Telmatospirillum</taxon>
    </lineage>
</organism>
<dbReference type="SUPFAM" id="SSF54862">
    <property type="entry name" value="4Fe-4S ferredoxins"/>
    <property type="match status" value="1"/>
</dbReference>
<protein>
    <recommendedName>
        <fullName evidence="4">4Fe-4S ferredoxin-type domain-containing protein</fullName>
    </recommendedName>
</protein>
<name>A0A2N3PWV0_9PROT</name>
<dbReference type="PROSITE" id="PS51379">
    <property type="entry name" value="4FE4S_FER_2"/>
    <property type="match status" value="1"/>
</dbReference>
<dbReference type="Proteomes" id="UP000233293">
    <property type="component" value="Unassembled WGS sequence"/>
</dbReference>